<dbReference type="GO" id="GO:0016987">
    <property type="term" value="F:sigma factor activity"/>
    <property type="evidence" value="ECO:0007669"/>
    <property type="project" value="TreeGrafter"/>
</dbReference>
<dbReference type="PANTHER" id="PTHR30173:SF43">
    <property type="entry name" value="ECF RNA POLYMERASE SIGMA FACTOR SIGI-RELATED"/>
    <property type="match status" value="1"/>
</dbReference>
<protein>
    <recommendedName>
        <fullName evidence="3">SnoaL-like protein</fullName>
    </recommendedName>
</protein>
<organism evidence="1 2">
    <name type="scientific">Herbihabitans rhizosphaerae</name>
    <dbReference type="NCBI Taxonomy" id="1872711"/>
    <lineage>
        <taxon>Bacteria</taxon>
        <taxon>Bacillati</taxon>
        <taxon>Actinomycetota</taxon>
        <taxon>Actinomycetes</taxon>
        <taxon>Pseudonocardiales</taxon>
        <taxon>Pseudonocardiaceae</taxon>
        <taxon>Herbihabitans</taxon>
    </lineage>
</organism>
<dbReference type="Proteomes" id="UP000294257">
    <property type="component" value="Unassembled WGS sequence"/>
</dbReference>
<dbReference type="PANTHER" id="PTHR30173">
    <property type="entry name" value="SIGMA 19 FACTOR"/>
    <property type="match status" value="1"/>
</dbReference>
<evidence type="ECO:0008006" key="3">
    <source>
        <dbReference type="Google" id="ProtNLM"/>
    </source>
</evidence>
<dbReference type="InterPro" id="IPR032710">
    <property type="entry name" value="NTF2-like_dom_sf"/>
</dbReference>
<accession>A0A4Q7KFM1</accession>
<sequence>MEAFLAASREGDIERLLTLLAPDVVRRADQVALRRGQAAVLRGAREVADETRTNIALAQFARPILVDGALGVAIAPRGRLRVVLRLTITDNLVSVIDAIGEPSSLDEFDLTLAP</sequence>
<dbReference type="AlphaFoldDB" id="A0A4Q7KFM1"/>
<dbReference type="EMBL" id="SGWQ01000011">
    <property type="protein sequence ID" value="RZS32703.1"/>
    <property type="molecule type" value="Genomic_DNA"/>
</dbReference>
<evidence type="ECO:0000313" key="1">
    <source>
        <dbReference type="EMBL" id="RZS32703.1"/>
    </source>
</evidence>
<name>A0A4Q7KFM1_9PSEU</name>
<dbReference type="Gene3D" id="3.10.450.50">
    <property type="match status" value="1"/>
</dbReference>
<dbReference type="RefSeq" id="WP_341273204.1">
    <property type="nucleotide sequence ID" value="NZ_SGWQ01000011.1"/>
</dbReference>
<dbReference type="InterPro" id="IPR052704">
    <property type="entry name" value="ECF_Sigma-70_Domain"/>
</dbReference>
<dbReference type="SUPFAM" id="SSF54427">
    <property type="entry name" value="NTF2-like"/>
    <property type="match status" value="1"/>
</dbReference>
<proteinExistence type="predicted"/>
<evidence type="ECO:0000313" key="2">
    <source>
        <dbReference type="Proteomes" id="UP000294257"/>
    </source>
</evidence>
<comment type="caution">
    <text evidence="1">The sequence shown here is derived from an EMBL/GenBank/DDBJ whole genome shotgun (WGS) entry which is preliminary data.</text>
</comment>
<reference evidence="1 2" key="1">
    <citation type="submission" date="2019-02" db="EMBL/GenBank/DDBJ databases">
        <title>Genomic Encyclopedia of Type Strains, Phase IV (KMG-IV): sequencing the most valuable type-strain genomes for metagenomic binning, comparative biology and taxonomic classification.</title>
        <authorList>
            <person name="Goeker M."/>
        </authorList>
    </citation>
    <scope>NUCLEOTIDE SEQUENCE [LARGE SCALE GENOMIC DNA]</scope>
    <source>
        <strain evidence="1 2">DSM 101727</strain>
    </source>
</reference>
<gene>
    <name evidence="1" type="ORF">EV193_11186</name>
</gene>
<keyword evidence="2" id="KW-1185">Reference proteome</keyword>